<dbReference type="GO" id="GO:0048544">
    <property type="term" value="P:recognition of pollen"/>
    <property type="evidence" value="ECO:0007669"/>
    <property type="project" value="InterPro"/>
</dbReference>
<feature type="domain" description="Protein kinase" evidence="17">
    <location>
        <begin position="495"/>
        <end position="773"/>
    </location>
</feature>
<reference evidence="21 22" key="1">
    <citation type="submission" date="2023-01" db="EMBL/GenBank/DDBJ databases">
        <authorList>
            <person name="Kreplak J."/>
        </authorList>
    </citation>
    <scope>NUCLEOTIDE SEQUENCE [LARGE SCALE GENOMIC DNA]</scope>
</reference>
<evidence type="ECO:0000259" key="18">
    <source>
        <dbReference type="PROSITE" id="PS50026"/>
    </source>
</evidence>
<keyword evidence="15" id="KW-0472">Membrane</keyword>
<feature type="transmembrane region" description="Helical" evidence="15">
    <location>
        <begin position="439"/>
        <end position="459"/>
    </location>
</feature>
<dbReference type="PROSITE" id="PS50948">
    <property type="entry name" value="PAN"/>
    <property type="match status" value="1"/>
</dbReference>
<dbReference type="InterPro" id="IPR000858">
    <property type="entry name" value="S_locus_glycoprot_dom"/>
</dbReference>
<dbReference type="CDD" id="cd00054">
    <property type="entry name" value="EGF_CA"/>
    <property type="match status" value="1"/>
</dbReference>
<evidence type="ECO:0000256" key="11">
    <source>
        <dbReference type="ARBA" id="ARBA00047899"/>
    </source>
</evidence>
<evidence type="ECO:0000256" key="2">
    <source>
        <dbReference type="ARBA" id="ARBA00022475"/>
    </source>
</evidence>
<dbReference type="GO" id="GO:0005524">
    <property type="term" value="F:ATP binding"/>
    <property type="evidence" value="ECO:0007669"/>
    <property type="project" value="UniProtKB-KW"/>
</dbReference>
<evidence type="ECO:0000259" key="17">
    <source>
        <dbReference type="PROSITE" id="PS50011"/>
    </source>
</evidence>
<dbReference type="PROSITE" id="PS00108">
    <property type="entry name" value="PROTEIN_KINASE_ST"/>
    <property type="match status" value="1"/>
</dbReference>
<dbReference type="CDD" id="cd14066">
    <property type="entry name" value="STKc_IRAK"/>
    <property type="match status" value="1"/>
</dbReference>
<dbReference type="PROSITE" id="PS50927">
    <property type="entry name" value="BULB_LECTIN"/>
    <property type="match status" value="1"/>
</dbReference>
<gene>
    <name evidence="21" type="ORF">VFH_IV009240</name>
</gene>
<evidence type="ECO:0000256" key="3">
    <source>
        <dbReference type="ARBA" id="ARBA00022527"/>
    </source>
</evidence>
<evidence type="ECO:0000256" key="1">
    <source>
        <dbReference type="ARBA" id="ARBA00004251"/>
    </source>
</evidence>
<evidence type="ECO:0000259" key="19">
    <source>
        <dbReference type="PROSITE" id="PS50927"/>
    </source>
</evidence>
<dbReference type="EC" id="2.7.11.1" evidence="13"/>
<evidence type="ECO:0000256" key="14">
    <source>
        <dbReference type="PROSITE-ProRule" id="PRU00076"/>
    </source>
</evidence>
<evidence type="ECO:0000256" key="10">
    <source>
        <dbReference type="ARBA" id="ARBA00023180"/>
    </source>
</evidence>
<keyword evidence="7 13" id="KW-0418">Kinase</keyword>
<dbReference type="Pfam" id="PF08276">
    <property type="entry name" value="PAN_2"/>
    <property type="match status" value="1"/>
</dbReference>
<keyword evidence="8 13" id="KW-0067">ATP-binding</keyword>
<feature type="domain" description="EGF-like" evidence="18">
    <location>
        <begin position="288"/>
        <end position="324"/>
    </location>
</feature>
<evidence type="ECO:0000256" key="16">
    <source>
        <dbReference type="SAM" id="SignalP"/>
    </source>
</evidence>
<keyword evidence="6 13" id="KW-0547">Nucleotide-binding</keyword>
<comment type="subcellular location">
    <subcellularLocation>
        <location evidence="1">Cell membrane</location>
        <topology evidence="1">Single-pass type I membrane protein</topology>
    </subcellularLocation>
</comment>
<dbReference type="InterPro" id="IPR024171">
    <property type="entry name" value="SRK-like_kinase"/>
</dbReference>
<dbReference type="SUPFAM" id="SSF51110">
    <property type="entry name" value="alpha-D-mannose-specific plant lectins"/>
    <property type="match status" value="1"/>
</dbReference>
<evidence type="ECO:0000256" key="4">
    <source>
        <dbReference type="ARBA" id="ARBA00022679"/>
    </source>
</evidence>
<accession>A0AAV1A9U0</accession>
<feature type="domain" description="Apple" evidence="20">
    <location>
        <begin position="343"/>
        <end position="426"/>
    </location>
</feature>
<dbReference type="Gene3D" id="1.10.510.10">
    <property type="entry name" value="Transferase(Phosphotransferase) domain 1"/>
    <property type="match status" value="1"/>
</dbReference>
<keyword evidence="2" id="KW-1003">Cell membrane</keyword>
<keyword evidence="10" id="KW-0325">Glycoprotein</keyword>
<keyword evidence="22" id="KW-1185">Reference proteome</keyword>
<dbReference type="InterPro" id="IPR000742">
    <property type="entry name" value="EGF"/>
</dbReference>
<evidence type="ECO:0000313" key="22">
    <source>
        <dbReference type="Proteomes" id="UP001157006"/>
    </source>
</evidence>
<keyword evidence="5 16" id="KW-0732">Signal</keyword>
<evidence type="ECO:0000259" key="20">
    <source>
        <dbReference type="PROSITE" id="PS50948"/>
    </source>
</evidence>
<feature type="domain" description="Bulb-type lectin" evidence="19">
    <location>
        <begin position="25"/>
        <end position="146"/>
    </location>
</feature>
<dbReference type="PROSITE" id="PS50011">
    <property type="entry name" value="PROTEIN_KINASE_DOM"/>
    <property type="match status" value="1"/>
</dbReference>
<proteinExistence type="inferred from homology"/>
<dbReference type="PIRSF" id="PIRSF000641">
    <property type="entry name" value="SRK"/>
    <property type="match status" value="1"/>
</dbReference>
<dbReference type="GO" id="GO:0005886">
    <property type="term" value="C:plasma membrane"/>
    <property type="evidence" value="ECO:0007669"/>
    <property type="project" value="UniProtKB-SubCell"/>
</dbReference>
<dbReference type="FunFam" id="3.30.200.20:FF:000195">
    <property type="entry name" value="G-type lectin S-receptor-like serine/threonine-protein kinase"/>
    <property type="match status" value="1"/>
</dbReference>
<dbReference type="InterPro" id="IPR036426">
    <property type="entry name" value="Bulb-type_lectin_dom_sf"/>
</dbReference>
<protein>
    <recommendedName>
        <fullName evidence="13">Receptor-like serine/threonine-protein kinase</fullName>
        <ecNumber evidence="13">2.7.11.1</ecNumber>
    </recommendedName>
</protein>
<comment type="similarity">
    <text evidence="13">Belongs to the protein kinase superfamily. Ser/Thr protein kinase family.</text>
</comment>
<evidence type="ECO:0000256" key="13">
    <source>
        <dbReference type="PIRNR" id="PIRNR000641"/>
    </source>
</evidence>
<dbReference type="FunFam" id="1.10.510.10:FF:000060">
    <property type="entry name" value="G-type lectin S-receptor-like serine/threonine-protein kinase"/>
    <property type="match status" value="1"/>
</dbReference>
<dbReference type="Pfam" id="PF00954">
    <property type="entry name" value="S_locus_glycop"/>
    <property type="match status" value="1"/>
</dbReference>
<dbReference type="CDD" id="cd00028">
    <property type="entry name" value="B_lectin"/>
    <property type="match status" value="1"/>
</dbReference>
<dbReference type="Gene3D" id="2.90.10.10">
    <property type="entry name" value="Bulb-type lectin domain"/>
    <property type="match status" value="1"/>
</dbReference>
<keyword evidence="9" id="KW-1015">Disulfide bond</keyword>
<keyword evidence="3 13" id="KW-0723">Serine/threonine-protein kinase</keyword>
<dbReference type="Gene3D" id="3.50.4.10">
    <property type="entry name" value="Hepatocyte Growth Factor"/>
    <property type="match status" value="1"/>
</dbReference>
<dbReference type="SMART" id="SM00108">
    <property type="entry name" value="B_lectin"/>
    <property type="match status" value="1"/>
</dbReference>
<sequence length="813" mass="91973">MTIFHAMLVVTEFLLLLSKLSYGADDIITQSDSLSDGSTLISKDETFELGFFNPGSSPNRYVGIWYKNVPVQTVVWVANRDNPIRDNSSTLIINKQGNLVLLNRNQSLLWSTNTTKKSSTPIVQLLNNGNLVIRDEKDSSADEDSFLWQSFDYPTDTLLPEMKNGWDKKTGILRIFTAWKNWDDPSSGDFTASMRLTNNPETAIWKGSTEFYRSGPLTGGTSSGAYEMKVNPLTNLELVNNEEQVYYMYTLKNKSVFSILVLNQTLLLLQRLIWIPDSRVWSNYLKLPHDACDAYNVCGPYGKCVIDASPICQCLDGFKPKSAQQWSTMNWADGCVRTGNWSCGIKSRDGFLKVTGVKLPDTANTWVDVNMTLDDCKLKCLQNCSCTAYSSFDPNKDSGGCSLWFNDLKDLRVIESSRNLYVRMDASNIGDKHEHTKTAILLVSIIVSAVIVMLLTLYISRKKRKNRENNNEDEHYDLDLPYFDLATIVKATNNFSEDNKLGEGGFGPVYKGKLQDGQEIAVKRLSWSSGQGSKEFRNEVILCSKLQHRNLVKILGYCVESGEKMLVYEYMSNKSLDSFIFDQIQSKLLDWPMRFNILYGIARGLLYLHQDSRLRIIHRDLKASNILLDRDMNPKISDFGLAKMCVGDQIEATTNQIVGTYGYMAPEYAIDGLFSVKSDVFSFGVLLLELISGKKNRTLTYYQDDHNLIGHAWKLWKEDNIQSLIDDNLKDTCILYEASRCIQIGLLCLQHHPDNRPNMTSVVVMLNSNNNTLPLPHEPGYLYTEIRSIGEASSKRQISSSINNVTMSQLDAR</sequence>
<dbReference type="InterPro" id="IPR001245">
    <property type="entry name" value="Ser-Thr/Tyr_kinase_cat_dom"/>
</dbReference>
<evidence type="ECO:0000256" key="15">
    <source>
        <dbReference type="SAM" id="Phobius"/>
    </source>
</evidence>
<dbReference type="Gene3D" id="3.30.200.20">
    <property type="entry name" value="Phosphorylase Kinase, domain 1"/>
    <property type="match status" value="1"/>
</dbReference>
<dbReference type="InterPro" id="IPR003609">
    <property type="entry name" value="Pan_app"/>
</dbReference>
<comment type="catalytic activity">
    <reaction evidence="12 13">
        <text>L-seryl-[protein] + ATP = O-phospho-L-seryl-[protein] + ADP + H(+)</text>
        <dbReference type="Rhea" id="RHEA:17989"/>
        <dbReference type="Rhea" id="RHEA-COMP:9863"/>
        <dbReference type="Rhea" id="RHEA-COMP:11604"/>
        <dbReference type="ChEBI" id="CHEBI:15378"/>
        <dbReference type="ChEBI" id="CHEBI:29999"/>
        <dbReference type="ChEBI" id="CHEBI:30616"/>
        <dbReference type="ChEBI" id="CHEBI:83421"/>
        <dbReference type="ChEBI" id="CHEBI:456216"/>
        <dbReference type="EC" id="2.7.11.1"/>
    </reaction>
</comment>
<keyword evidence="15" id="KW-1133">Transmembrane helix</keyword>
<evidence type="ECO:0000313" key="21">
    <source>
        <dbReference type="EMBL" id="CAI8606829.1"/>
    </source>
</evidence>
<evidence type="ECO:0000256" key="8">
    <source>
        <dbReference type="ARBA" id="ARBA00022840"/>
    </source>
</evidence>
<feature type="signal peptide" evidence="16">
    <location>
        <begin position="1"/>
        <end position="23"/>
    </location>
</feature>
<dbReference type="CDD" id="cd01098">
    <property type="entry name" value="PAN_AP_plant"/>
    <property type="match status" value="1"/>
</dbReference>
<dbReference type="SUPFAM" id="SSF56112">
    <property type="entry name" value="Protein kinase-like (PK-like)"/>
    <property type="match status" value="1"/>
</dbReference>
<dbReference type="EMBL" id="OX451739">
    <property type="protein sequence ID" value="CAI8606829.1"/>
    <property type="molecule type" value="Genomic_DNA"/>
</dbReference>
<dbReference type="GO" id="GO:0004674">
    <property type="term" value="F:protein serine/threonine kinase activity"/>
    <property type="evidence" value="ECO:0007669"/>
    <property type="project" value="UniProtKB-KW"/>
</dbReference>
<dbReference type="Pfam" id="PF01453">
    <property type="entry name" value="B_lectin"/>
    <property type="match status" value="1"/>
</dbReference>
<dbReference type="InterPro" id="IPR011009">
    <property type="entry name" value="Kinase-like_dom_sf"/>
</dbReference>
<evidence type="ECO:0000256" key="7">
    <source>
        <dbReference type="ARBA" id="ARBA00022777"/>
    </source>
</evidence>
<dbReference type="SMART" id="SM00473">
    <property type="entry name" value="PAN_AP"/>
    <property type="match status" value="1"/>
</dbReference>
<keyword evidence="14" id="KW-0245">EGF-like domain</keyword>
<dbReference type="InterPro" id="IPR008271">
    <property type="entry name" value="Ser/Thr_kinase_AS"/>
</dbReference>
<dbReference type="AlphaFoldDB" id="A0AAV1A9U0"/>
<evidence type="ECO:0000256" key="12">
    <source>
        <dbReference type="ARBA" id="ARBA00048679"/>
    </source>
</evidence>
<dbReference type="Proteomes" id="UP001157006">
    <property type="component" value="Chromosome 4"/>
</dbReference>
<dbReference type="PROSITE" id="PS50026">
    <property type="entry name" value="EGF_3"/>
    <property type="match status" value="1"/>
</dbReference>
<organism evidence="21 22">
    <name type="scientific">Vicia faba</name>
    <name type="common">Broad bean</name>
    <name type="synonym">Faba vulgaris</name>
    <dbReference type="NCBI Taxonomy" id="3906"/>
    <lineage>
        <taxon>Eukaryota</taxon>
        <taxon>Viridiplantae</taxon>
        <taxon>Streptophyta</taxon>
        <taxon>Embryophyta</taxon>
        <taxon>Tracheophyta</taxon>
        <taxon>Spermatophyta</taxon>
        <taxon>Magnoliopsida</taxon>
        <taxon>eudicotyledons</taxon>
        <taxon>Gunneridae</taxon>
        <taxon>Pentapetalae</taxon>
        <taxon>rosids</taxon>
        <taxon>fabids</taxon>
        <taxon>Fabales</taxon>
        <taxon>Fabaceae</taxon>
        <taxon>Papilionoideae</taxon>
        <taxon>50 kb inversion clade</taxon>
        <taxon>NPAAA clade</taxon>
        <taxon>Hologalegina</taxon>
        <taxon>IRL clade</taxon>
        <taxon>Fabeae</taxon>
        <taxon>Vicia</taxon>
    </lineage>
</organism>
<comment type="caution">
    <text evidence="14">Lacks conserved residue(s) required for the propagation of feature annotation.</text>
</comment>
<evidence type="ECO:0000256" key="9">
    <source>
        <dbReference type="ARBA" id="ARBA00023157"/>
    </source>
</evidence>
<feature type="chain" id="PRO_5043942542" description="Receptor-like serine/threonine-protein kinase" evidence="16">
    <location>
        <begin position="24"/>
        <end position="813"/>
    </location>
</feature>
<evidence type="ECO:0000256" key="6">
    <source>
        <dbReference type="ARBA" id="ARBA00022741"/>
    </source>
</evidence>
<dbReference type="InterPro" id="IPR001480">
    <property type="entry name" value="Bulb-type_lectin_dom"/>
</dbReference>
<name>A0AAV1A9U0_VICFA</name>
<keyword evidence="15" id="KW-0812">Transmembrane</keyword>
<dbReference type="InterPro" id="IPR000719">
    <property type="entry name" value="Prot_kinase_dom"/>
</dbReference>
<evidence type="ECO:0000256" key="5">
    <source>
        <dbReference type="ARBA" id="ARBA00022729"/>
    </source>
</evidence>
<dbReference type="SMART" id="SM00220">
    <property type="entry name" value="S_TKc"/>
    <property type="match status" value="1"/>
</dbReference>
<keyword evidence="4 13" id="KW-0808">Transferase</keyword>
<comment type="catalytic activity">
    <reaction evidence="11 13">
        <text>L-threonyl-[protein] + ATP = O-phospho-L-threonyl-[protein] + ADP + H(+)</text>
        <dbReference type="Rhea" id="RHEA:46608"/>
        <dbReference type="Rhea" id="RHEA-COMP:11060"/>
        <dbReference type="Rhea" id="RHEA-COMP:11605"/>
        <dbReference type="ChEBI" id="CHEBI:15378"/>
        <dbReference type="ChEBI" id="CHEBI:30013"/>
        <dbReference type="ChEBI" id="CHEBI:30616"/>
        <dbReference type="ChEBI" id="CHEBI:61977"/>
        <dbReference type="ChEBI" id="CHEBI:456216"/>
        <dbReference type="EC" id="2.7.11.1"/>
    </reaction>
</comment>
<dbReference type="FunFam" id="2.90.10.10:FF:000001">
    <property type="entry name" value="G-type lectin S-receptor-like serine/threonine-protein kinase"/>
    <property type="match status" value="1"/>
</dbReference>
<dbReference type="Pfam" id="PF07714">
    <property type="entry name" value="PK_Tyr_Ser-Thr"/>
    <property type="match status" value="1"/>
</dbReference>
<dbReference type="PANTHER" id="PTHR27002:SF932">
    <property type="entry name" value="RECEPTOR-LIKE SERINE_THREONINE-PROTEIN KINASE"/>
    <property type="match status" value="1"/>
</dbReference>
<dbReference type="PANTHER" id="PTHR27002">
    <property type="entry name" value="RECEPTOR-LIKE SERINE/THREONINE-PROTEIN KINASE SD1-8"/>
    <property type="match status" value="1"/>
</dbReference>